<feature type="compositionally biased region" description="Polar residues" evidence="1">
    <location>
        <begin position="1"/>
        <end position="10"/>
    </location>
</feature>
<gene>
    <name evidence="3" type="ORF">JFN87_02375</name>
</gene>
<dbReference type="GO" id="GO:0003677">
    <property type="term" value="F:DNA binding"/>
    <property type="evidence" value="ECO:0007669"/>
    <property type="project" value="InterPro"/>
</dbReference>
<evidence type="ECO:0000256" key="1">
    <source>
        <dbReference type="SAM" id="MobiDB-lite"/>
    </source>
</evidence>
<sequence>MSEVLQQQEDGSAEPEPEPGLSPEQSTGIVRVFGRQLKRLRLRAGIERPEFASRTGYSPSTIASYEQGRRIPPPEFVDAADELLDGGGVLSEMKDELARSQYPAFFRDAARLEAEAVELHVYDTHVVNGLLQTEEYARAVFTMRRPVLGQETIEQRVNARLLRQDVFSRWPAPLMSFVIEESVLRRPIGGREVARGQLEQILLIGQKRNIEIQVMPLDREDHAGLAGPFTLIETAKGQRIGYTEAQRSSQLFTERGAVRELEAQYGIIRAQALTPRESMAFVEALLGES</sequence>
<dbReference type="InterPro" id="IPR001387">
    <property type="entry name" value="Cro/C1-type_HTH"/>
</dbReference>
<dbReference type="SUPFAM" id="SSF47413">
    <property type="entry name" value="lambda repressor-like DNA-binding domains"/>
    <property type="match status" value="1"/>
</dbReference>
<dbReference type="InterPro" id="IPR010982">
    <property type="entry name" value="Lambda_DNA-bd_dom_sf"/>
</dbReference>
<protein>
    <submittedName>
        <fullName evidence="3">Helix-turn-helix domain-containing protein</fullName>
    </submittedName>
</protein>
<evidence type="ECO:0000313" key="4">
    <source>
        <dbReference type="Proteomes" id="UP000670475"/>
    </source>
</evidence>
<evidence type="ECO:0000313" key="3">
    <source>
        <dbReference type="EMBL" id="MBP0456349.1"/>
    </source>
</evidence>
<dbReference type="AlphaFoldDB" id="A0A940M7R8"/>
<dbReference type="InterPro" id="IPR043917">
    <property type="entry name" value="DUF5753"/>
</dbReference>
<dbReference type="EMBL" id="JAGIQL010000004">
    <property type="protein sequence ID" value="MBP0456349.1"/>
    <property type="molecule type" value="Genomic_DNA"/>
</dbReference>
<dbReference type="Proteomes" id="UP000670475">
    <property type="component" value="Unassembled WGS sequence"/>
</dbReference>
<name>A0A940M7R8_9ACTN</name>
<dbReference type="SMART" id="SM00530">
    <property type="entry name" value="HTH_XRE"/>
    <property type="match status" value="1"/>
</dbReference>
<dbReference type="PROSITE" id="PS50943">
    <property type="entry name" value="HTH_CROC1"/>
    <property type="match status" value="1"/>
</dbReference>
<dbReference type="Pfam" id="PF13560">
    <property type="entry name" value="HTH_31"/>
    <property type="match status" value="1"/>
</dbReference>
<proteinExistence type="predicted"/>
<organism evidence="3 4">
    <name type="scientific">Streptomyces montanisoli</name>
    <dbReference type="NCBI Taxonomy" id="2798581"/>
    <lineage>
        <taxon>Bacteria</taxon>
        <taxon>Bacillati</taxon>
        <taxon>Actinomycetota</taxon>
        <taxon>Actinomycetes</taxon>
        <taxon>Kitasatosporales</taxon>
        <taxon>Streptomycetaceae</taxon>
        <taxon>Streptomyces</taxon>
    </lineage>
</organism>
<dbReference type="Gene3D" id="1.10.260.40">
    <property type="entry name" value="lambda repressor-like DNA-binding domains"/>
    <property type="match status" value="1"/>
</dbReference>
<dbReference type="Pfam" id="PF19054">
    <property type="entry name" value="DUF5753"/>
    <property type="match status" value="1"/>
</dbReference>
<keyword evidence="4" id="KW-1185">Reference proteome</keyword>
<feature type="region of interest" description="Disordered" evidence="1">
    <location>
        <begin position="1"/>
        <end position="27"/>
    </location>
</feature>
<reference evidence="3" key="1">
    <citation type="submission" date="2021-03" db="EMBL/GenBank/DDBJ databases">
        <title>Whole genome sequence of Streptomyces bomunensis MMS17-BM035.</title>
        <authorList>
            <person name="Lee J.H."/>
        </authorList>
    </citation>
    <scope>NUCLEOTIDE SEQUENCE</scope>
    <source>
        <strain evidence="3">MMS17-BM035</strain>
    </source>
</reference>
<comment type="caution">
    <text evidence="3">The sequence shown here is derived from an EMBL/GenBank/DDBJ whole genome shotgun (WGS) entry which is preliminary data.</text>
</comment>
<dbReference type="RefSeq" id="WP_209338134.1">
    <property type="nucleotide sequence ID" value="NZ_JAGIQL010000004.1"/>
</dbReference>
<evidence type="ECO:0000259" key="2">
    <source>
        <dbReference type="PROSITE" id="PS50943"/>
    </source>
</evidence>
<feature type="domain" description="HTH cro/C1-type" evidence="2">
    <location>
        <begin position="37"/>
        <end position="75"/>
    </location>
</feature>
<accession>A0A940M7R8</accession>
<dbReference type="CDD" id="cd00093">
    <property type="entry name" value="HTH_XRE"/>
    <property type="match status" value="1"/>
</dbReference>